<dbReference type="OrthoDB" id="194358at2759"/>
<keyword evidence="1" id="KW-0677">Repeat</keyword>
<dbReference type="STRING" id="157072.A0A024U0E7"/>
<dbReference type="PROSITE" id="PS50297">
    <property type="entry name" value="ANK_REP_REGION"/>
    <property type="match status" value="1"/>
</dbReference>
<feature type="region of interest" description="Disordered" evidence="4">
    <location>
        <begin position="327"/>
        <end position="352"/>
    </location>
</feature>
<dbReference type="GeneID" id="20085556"/>
<organism evidence="5">
    <name type="scientific">Aphanomyces invadans</name>
    <dbReference type="NCBI Taxonomy" id="157072"/>
    <lineage>
        <taxon>Eukaryota</taxon>
        <taxon>Sar</taxon>
        <taxon>Stramenopiles</taxon>
        <taxon>Oomycota</taxon>
        <taxon>Saprolegniomycetes</taxon>
        <taxon>Saprolegniales</taxon>
        <taxon>Verrucalvaceae</taxon>
        <taxon>Aphanomyces</taxon>
    </lineage>
</organism>
<evidence type="ECO:0000256" key="1">
    <source>
        <dbReference type="ARBA" id="ARBA00022737"/>
    </source>
</evidence>
<evidence type="ECO:0000256" key="2">
    <source>
        <dbReference type="ARBA" id="ARBA00023043"/>
    </source>
</evidence>
<evidence type="ECO:0000313" key="5">
    <source>
        <dbReference type="EMBL" id="ETV99077.1"/>
    </source>
</evidence>
<dbReference type="VEuPathDB" id="FungiDB:H310_08506"/>
<dbReference type="PROSITE" id="PS50088">
    <property type="entry name" value="ANK_REPEAT"/>
    <property type="match status" value="1"/>
</dbReference>
<dbReference type="InterPro" id="IPR036770">
    <property type="entry name" value="Ankyrin_rpt-contain_sf"/>
</dbReference>
<proteinExistence type="predicted"/>
<keyword evidence="2 3" id="KW-0040">ANK repeat</keyword>
<dbReference type="SMART" id="SM00248">
    <property type="entry name" value="ANK"/>
    <property type="match status" value="4"/>
</dbReference>
<sequence length="367" mass="39652">MAAATSSGDDHHRMHSMWLTQRTVHGHTATFKDMALNLPRNAAKGVHNFLGLEDRRFLHAEGSHGLLPRCQVRDSPLEIVRAIQFGDVDTVAAALASTHSTPRQTNSGGETLLHIAVLHQEHRIVQLLLEHGADVHARTCWRPLPPSQNHVPLQYAFTTASGGATPLHLGVLAIVLRGTTSLRVVACSLSNVAAAKALLAAGAQTEIGENELCGTPLVWAVCAADKPLEMVRLLLAAGASPDCRDLEDNSVVAIAVMWWVDPAHATRLYQLVAALVQAGVDVNHKNVCGWTAFDVAATDAAKAMLRRVFRAASGRCVEIERTANVERERDEGRPWLRPLKSPPPAPPIENDDLCAIPTLTTVKNSIR</sequence>
<dbReference type="Pfam" id="PF00023">
    <property type="entry name" value="Ank"/>
    <property type="match status" value="2"/>
</dbReference>
<dbReference type="SUPFAM" id="SSF48403">
    <property type="entry name" value="Ankyrin repeat"/>
    <property type="match status" value="1"/>
</dbReference>
<feature type="repeat" description="ANK" evidence="3">
    <location>
        <begin position="108"/>
        <end position="140"/>
    </location>
</feature>
<dbReference type="AlphaFoldDB" id="A0A024U0E7"/>
<dbReference type="Gene3D" id="1.25.40.20">
    <property type="entry name" value="Ankyrin repeat-containing domain"/>
    <property type="match status" value="2"/>
</dbReference>
<dbReference type="RefSeq" id="XP_008872506.1">
    <property type="nucleotide sequence ID" value="XM_008874284.1"/>
</dbReference>
<dbReference type="InterPro" id="IPR002110">
    <property type="entry name" value="Ankyrin_rpt"/>
</dbReference>
<evidence type="ECO:0000256" key="3">
    <source>
        <dbReference type="PROSITE-ProRule" id="PRU00023"/>
    </source>
</evidence>
<dbReference type="EMBL" id="KI913968">
    <property type="protein sequence ID" value="ETV99077.1"/>
    <property type="molecule type" value="Genomic_DNA"/>
</dbReference>
<protein>
    <submittedName>
        <fullName evidence="5">Uncharacterized protein</fullName>
    </submittedName>
</protein>
<accession>A0A024U0E7</accession>
<reference evidence="5" key="1">
    <citation type="submission" date="2013-12" db="EMBL/GenBank/DDBJ databases">
        <title>The Genome Sequence of Aphanomyces invadans NJM9701.</title>
        <authorList>
            <consortium name="The Broad Institute Genomics Platform"/>
            <person name="Russ C."/>
            <person name="Tyler B."/>
            <person name="van West P."/>
            <person name="Dieguez-Uribeondo J."/>
            <person name="Young S.K."/>
            <person name="Zeng Q."/>
            <person name="Gargeya S."/>
            <person name="Fitzgerald M."/>
            <person name="Abouelleil A."/>
            <person name="Alvarado L."/>
            <person name="Chapman S.B."/>
            <person name="Gainer-Dewar J."/>
            <person name="Goldberg J."/>
            <person name="Griggs A."/>
            <person name="Gujja S."/>
            <person name="Hansen M."/>
            <person name="Howarth C."/>
            <person name="Imamovic A."/>
            <person name="Ireland A."/>
            <person name="Larimer J."/>
            <person name="McCowan C."/>
            <person name="Murphy C."/>
            <person name="Pearson M."/>
            <person name="Poon T.W."/>
            <person name="Priest M."/>
            <person name="Roberts A."/>
            <person name="Saif S."/>
            <person name="Shea T."/>
            <person name="Sykes S."/>
            <person name="Wortman J."/>
            <person name="Nusbaum C."/>
            <person name="Birren B."/>
        </authorList>
    </citation>
    <scope>NUCLEOTIDE SEQUENCE [LARGE SCALE GENOMIC DNA]</scope>
    <source>
        <strain evidence="5">NJM9701</strain>
    </source>
</reference>
<dbReference type="eggNOG" id="ENOG502SAWZ">
    <property type="taxonomic scope" value="Eukaryota"/>
</dbReference>
<name>A0A024U0E7_9STRA</name>
<dbReference type="PANTHER" id="PTHR24134:SF9">
    <property type="entry name" value="ANKYRIN REPEAT AND SOCS BOX PROTEIN 8"/>
    <property type="match status" value="1"/>
</dbReference>
<dbReference type="PANTHER" id="PTHR24134">
    <property type="entry name" value="ANKYRIN REPEAT-CONTAINING PROTEIN DDB_G0279043"/>
    <property type="match status" value="1"/>
</dbReference>
<gene>
    <name evidence="5" type="ORF">H310_08506</name>
</gene>
<evidence type="ECO:0000256" key="4">
    <source>
        <dbReference type="SAM" id="MobiDB-lite"/>
    </source>
</evidence>